<dbReference type="GO" id="GO:0003677">
    <property type="term" value="F:DNA binding"/>
    <property type="evidence" value="ECO:0007669"/>
    <property type="project" value="UniProtKB-KW"/>
</dbReference>
<dbReference type="InterPro" id="IPR036388">
    <property type="entry name" value="WH-like_DNA-bd_sf"/>
</dbReference>
<keyword evidence="1" id="KW-0805">Transcription regulation</keyword>
<keyword evidence="3" id="KW-0804">Transcription</keyword>
<dbReference type="RefSeq" id="WP_054342529.1">
    <property type="nucleotide sequence ID" value="NZ_FTOE01000001.1"/>
</dbReference>
<dbReference type="PROSITE" id="PS50995">
    <property type="entry name" value="HTH_MARR_2"/>
    <property type="match status" value="1"/>
</dbReference>
<evidence type="ECO:0000313" key="5">
    <source>
        <dbReference type="EMBL" id="SIS42039.1"/>
    </source>
</evidence>
<accession>A0A1N7IY98</accession>
<dbReference type="GO" id="GO:0006950">
    <property type="term" value="P:response to stress"/>
    <property type="evidence" value="ECO:0007669"/>
    <property type="project" value="TreeGrafter"/>
</dbReference>
<dbReference type="OrthoDB" id="5296557at2"/>
<dbReference type="AlphaFoldDB" id="A0A1N7IY98"/>
<evidence type="ECO:0000256" key="3">
    <source>
        <dbReference type="ARBA" id="ARBA00023163"/>
    </source>
</evidence>
<keyword evidence="6" id="KW-1185">Reference proteome</keyword>
<dbReference type="InterPro" id="IPR000835">
    <property type="entry name" value="HTH_MarR-typ"/>
</dbReference>
<dbReference type="Proteomes" id="UP000185999">
    <property type="component" value="Unassembled WGS sequence"/>
</dbReference>
<sequence length="160" mass="17875">MSGALGKYRKLKSPALGWLLGRVFRLWRSAISQSVKPMGMTEARWSVMMNLKILGEGTSQHRLAGELGIEMPSLTRTVNQLVELNLVERRAHPSDGRCQCLWFTETGHECLQTLTGCVDEVRSTLTQGISDEELDIVFAVLKKLEHNAANLLNKHSEGDK</sequence>
<proteinExistence type="predicted"/>
<evidence type="ECO:0000313" key="6">
    <source>
        <dbReference type="Proteomes" id="UP000185999"/>
    </source>
</evidence>
<reference evidence="6" key="1">
    <citation type="submission" date="2017-01" db="EMBL/GenBank/DDBJ databases">
        <authorList>
            <person name="Varghese N."/>
            <person name="Submissions S."/>
        </authorList>
    </citation>
    <scope>NUCLEOTIDE SEQUENCE [LARGE SCALE GENOMIC DNA]</scope>
    <source>
        <strain evidence="6">DSM 22306</strain>
    </source>
</reference>
<dbReference type="STRING" id="619304.SAMN05421760_101316"/>
<feature type="domain" description="HTH marR-type" evidence="4">
    <location>
        <begin position="13"/>
        <end position="146"/>
    </location>
</feature>
<gene>
    <name evidence="5" type="ORF">SAMN05421760_101316</name>
</gene>
<evidence type="ECO:0000259" key="4">
    <source>
        <dbReference type="PROSITE" id="PS50995"/>
    </source>
</evidence>
<dbReference type="SUPFAM" id="SSF46785">
    <property type="entry name" value="Winged helix' DNA-binding domain"/>
    <property type="match status" value="1"/>
</dbReference>
<organism evidence="5 6">
    <name type="scientific">Neptunomonas antarctica</name>
    <dbReference type="NCBI Taxonomy" id="619304"/>
    <lineage>
        <taxon>Bacteria</taxon>
        <taxon>Pseudomonadati</taxon>
        <taxon>Pseudomonadota</taxon>
        <taxon>Gammaproteobacteria</taxon>
        <taxon>Oceanospirillales</taxon>
        <taxon>Oceanospirillaceae</taxon>
        <taxon>Neptunomonas</taxon>
    </lineage>
</organism>
<protein>
    <submittedName>
        <fullName evidence="5">Transcriptional regulator, MarR family</fullName>
    </submittedName>
</protein>
<dbReference type="InterPro" id="IPR036390">
    <property type="entry name" value="WH_DNA-bd_sf"/>
</dbReference>
<keyword evidence="2" id="KW-0238">DNA-binding</keyword>
<dbReference type="SMART" id="SM00347">
    <property type="entry name" value="HTH_MARR"/>
    <property type="match status" value="1"/>
</dbReference>
<name>A0A1N7IY98_9GAMM</name>
<dbReference type="InterPro" id="IPR039422">
    <property type="entry name" value="MarR/SlyA-like"/>
</dbReference>
<dbReference type="PANTHER" id="PTHR33164">
    <property type="entry name" value="TRANSCRIPTIONAL REGULATOR, MARR FAMILY"/>
    <property type="match status" value="1"/>
</dbReference>
<dbReference type="PRINTS" id="PR00598">
    <property type="entry name" value="HTHMARR"/>
</dbReference>
<evidence type="ECO:0000256" key="2">
    <source>
        <dbReference type="ARBA" id="ARBA00023125"/>
    </source>
</evidence>
<dbReference type="Pfam" id="PF12802">
    <property type="entry name" value="MarR_2"/>
    <property type="match status" value="1"/>
</dbReference>
<dbReference type="GO" id="GO:0003700">
    <property type="term" value="F:DNA-binding transcription factor activity"/>
    <property type="evidence" value="ECO:0007669"/>
    <property type="project" value="InterPro"/>
</dbReference>
<dbReference type="EMBL" id="FTOE01000001">
    <property type="protein sequence ID" value="SIS42039.1"/>
    <property type="molecule type" value="Genomic_DNA"/>
</dbReference>
<evidence type="ECO:0000256" key="1">
    <source>
        <dbReference type="ARBA" id="ARBA00023015"/>
    </source>
</evidence>
<dbReference type="Gene3D" id="1.10.10.10">
    <property type="entry name" value="Winged helix-like DNA-binding domain superfamily/Winged helix DNA-binding domain"/>
    <property type="match status" value="1"/>
</dbReference>
<dbReference type="PANTHER" id="PTHR33164:SF64">
    <property type="entry name" value="TRANSCRIPTIONAL REGULATOR SLYA"/>
    <property type="match status" value="1"/>
</dbReference>